<comment type="caution">
    <text evidence="1">The sequence shown here is derived from an EMBL/GenBank/DDBJ whole genome shotgun (WGS) entry which is preliminary data.</text>
</comment>
<keyword evidence="2" id="KW-1185">Reference proteome</keyword>
<proteinExistence type="predicted"/>
<evidence type="ECO:0000313" key="1">
    <source>
        <dbReference type="EMBL" id="OLQ12460.1"/>
    </source>
</evidence>
<dbReference type="Proteomes" id="UP000186817">
    <property type="component" value="Unassembled WGS sequence"/>
</dbReference>
<dbReference type="OrthoDB" id="10352874at2759"/>
<gene>
    <name evidence="1" type="ORF">AK812_SmicGene3662</name>
</gene>
<protein>
    <submittedName>
        <fullName evidence="1">Uncharacterized protein</fullName>
    </submittedName>
</protein>
<evidence type="ECO:0000313" key="2">
    <source>
        <dbReference type="Proteomes" id="UP000186817"/>
    </source>
</evidence>
<accession>A0A1Q9EYD4</accession>
<dbReference type="EMBL" id="LSRX01000043">
    <property type="protein sequence ID" value="OLQ12460.1"/>
    <property type="molecule type" value="Genomic_DNA"/>
</dbReference>
<reference evidence="1 2" key="1">
    <citation type="submission" date="2016-02" db="EMBL/GenBank/DDBJ databases">
        <title>Genome analysis of coral dinoflagellate symbionts highlights evolutionary adaptations to a symbiotic lifestyle.</title>
        <authorList>
            <person name="Aranda M."/>
            <person name="Li Y."/>
            <person name="Liew Y.J."/>
            <person name="Baumgarten S."/>
            <person name="Simakov O."/>
            <person name="Wilson M."/>
            <person name="Piel J."/>
            <person name="Ashoor H."/>
            <person name="Bougouffa S."/>
            <person name="Bajic V.B."/>
            <person name="Ryu T."/>
            <person name="Ravasi T."/>
            <person name="Bayer T."/>
            <person name="Micklem G."/>
            <person name="Kim H."/>
            <person name="Bhak J."/>
            <person name="Lajeunesse T.C."/>
            <person name="Voolstra C.R."/>
        </authorList>
    </citation>
    <scope>NUCLEOTIDE SEQUENCE [LARGE SCALE GENOMIC DNA]</scope>
    <source>
        <strain evidence="1 2">CCMP2467</strain>
    </source>
</reference>
<organism evidence="1 2">
    <name type="scientific">Symbiodinium microadriaticum</name>
    <name type="common">Dinoflagellate</name>
    <name type="synonym">Zooxanthella microadriatica</name>
    <dbReference type="NCBI Taxonomy" id="2951"/>
    <lineage>
        <taxon>Eukaryota</taxon>
        <taxon>Sar</taxon>
        <taxon>Alveolata</taxon>
        <taxon>Dinophyceae</taxon>
        <taxon>Suessiales</taxon>
        <taxon>Symbiodiniaceae</taxon>
        <taxon>Symbiodinium</taxon>
    </lineage>
</organism>
<name>A0A1Q9EYD4_SYMMI</name>
<sequence>MRMHYVPKDEDGDGLIDTLIEPDQMRGIAQVKSDRPCEGTDPFLCFMEAGGLSVLRGPGSWFGPDFLLRGKEDEDLTDPSEFPFVVRFLGLLNVTEGLPPRIDPNQLDAPLGFVALNLYRFEDVLQEVTPEGGSSYIFFLDGSILAGTGWDHMSVSYGMYESSLQYEKIWQLNTEWSPELTEEDIRSGERLEFYTSNQDLVVIEVIAKGIGASPAPSMAKSTVFWSPGEASLSRDSLNTLLQPGDKLDVTEAMMKAATIGRAAEMGDGWEPPGMISRKIATLLSSRSPGSQGPAASLGAFAALLAG</sequence>
<dbReference type="AlphaFoldDB" id="A0A1Q9EYD4"/>